<evidence type="ECO:0000313" key="8">
    <source>
        <dbReference type="EMBL" id="CAF4667135.1"/>
    </source>
</evidence>
<dbReference type="InterPro" id="IPR037272">
    <property type="entry name" value="SNS_sf"/>
</dbReference>
<protein>
    <submittedName>
        <fullName evidence="9">Uncharacterized protein</fullName>
    </submittedName>
</protein>
<name>A0A8S3BZZ7_9BILA</name>
<dbReference type="Proteomes" id="UP000681720">
    <property type="component" value="Unassembled WGS sequence"/>
</dbReference>
<dbReference type="EMBL" id="CAJOBI010167538">
    <property type="protein sequence ID" value="CAF4875988.1"/>
    <property type="molecule type" value="Genomic_DNA"/>
</dbReference>
<feature type="non-terminal residue" evidence="9">
    <location>
        <position position="55"/>
    </location>
</feature>
<comment type="caution">
    <text evidence="9">The sequence shown here is derived from an EMBL/GenBank/DDBJ whole genome shotgun (WGS) entry which is preliminary data.</text>
</comment>
<dbReference type="Pfam" id="PF00209">
    <property type="entry name" value="SNF"/>
    <property type="match status" value="1"/>
</dbReference>
<dbReference type="Proteomes" id="UP000676336">
    <property type="component" value="Unassembled WGS sequence"/>
</dbReference>
<dbReference type="EMBL" id="CAJOBJ010119034">
    <property type="protein sequence ID" value="CAF4667135.1"/>
    <property type="molecule type" value="Genomic_DNA"/>
</dbReference>
<evidence type="ECO:0000256" key="1">
    <source>
        <dbReference type="ARBA" id="ARBA00004141"/>
    </source>
</evidence>
<dbReference type="InterPro" id="IPR000175">
    <property type="entry name" value="Na/ntran_symport"/>
</dbReference>
<dbReference type="AlphaFoldDB" id="A0A8S3BZZ7"/>
<dbReference type="GO" id="GO:0035725">
    <property type="term" value="P:sodium ion transmembrane transport"/>
    <property type="evidence" value="ECO:0007669"/>
    <property type="project" value="TreeGrafter"/>
</dbReference>
<accession>A0A8S3BZZ7</accession>
<dbReference type="EMBL" id="CAJOBH010064979">
    <property type="protein sequence ID" value="CAF4443809.1"/>
    <property type="molecule type" value="Genomic_DNA"/>
</dbReference>
<evidence type="ECO:0000313" key="10">
    <source>
        <dbReference type="Proteomes" id="UP000676336"/>
    </source>
</evidence>
<organism evidence="9 10">
    <name type="scientific">Rotaria magnacalcarata</name>
    <dbReference type="NCBI Taxonomy" id="392030"/>
    <lineage>
        <taxon>Eukaryota</taxon>
        <taxon>Metazoa</taxon>
        <taxon>Spiralia</taxon>
        <taxon>Gnathifera</taxon>
        <taxon>Rotifera</taxon>
        <taxon>Eurotatoria</taxon>
        <taxon>Bdelloidea</taxon>
        <taxon>Philodinida</taxon>
        <taxon>Philodinidae</taxon>
        <taxon>Rotaria</taxon>
    </lineage>
</organism>
<keyword evidence="2" id="KW-0813">Transport</keyword>
<evidence type="ECO:0000313" key="9">
    <source>
        <dbReference type="EMBL" id="CAF4875988.1"/>
    </source>
</evidence>
<keyword evidence="3 6" id="KW-0812">Transmembrane</keyword>
<reference evidence="9" key="1">
    <citation type="submission" date="2021-02" db="EMBL/GenBank/DDBJ databases">
        <authorList>
            <person name="Nowell W R."/>
        </authorList>
    </citation>
    <scope>NUCLEOTIDE SEQUENCE</scope>
</reference>
<evidence type="ECO:0000256" key="3">
    <source>
        <dbReference type="ARBA" id="ARBA00022692"/>
    </source>
</evidence>
<dbReference type="GO" id="GO:0006865">
    <property type="term" value="P:amino acid transport"/>
    <property type="evidence" value="ECO:0007669"/>
    <property type="project" value="TreeGrafter"/>
</dbReference>
<keyword evidence="5 6" id="KW-0472">Membrane</keyword>
<keyword evidence="4 6" id="KW-1133">Transmembrane helix</keyword>
<evidence type="ECO:0000256" key="4">
    <source>
        <dbReference type="ARBA" id="ARBA00022989"/>
    </source>
</evidence>
<dbReference type="PANTHER" id="PTHR11616">
    <property type="entry name" value="SODIUM/CHLORIDE DEPENDENT TRANSPORTER"/>
    <property type="match status" value="1"/>
</dbReference>
<dbReference type="GO" id="GO:0005886">
    <property type="term" value="C:plasma membrane"/>
    <property type="evidence" value="ECO:0007669"/>
    <property type="project" value="TreeGrafter"/>
</dbReference>
<evidence type="ECO:0000256" key="2">
    <source>
        <dbReference type="ARBA" id="ARBA00022448"/>
    </source>
</evidence>
<dbReference type="SUPFAM" id="SSF161070">
    <property type="entry name" value="SNF-like"/>
    <property type="match status" value="1"/>
</dbReference>
<sequence length="55" mass="6299">MSQGLYFYMKPDLSRLADQRVWNDAANQIFFVLSVSYGGLITLSSYNKFNRSTLA</sequence>
<evidence type="ECO:0000256" key="5">
    <source>
        <dbReference type="ARBA" id="ARBA00023136"/>
    </source>
</evidence>
<evidence type="ECO:0000256" key="6">
    <source>
        <dbReference type="SAM" id="Phobius"/>
    </source>
</evidence>
<dbReference type="Proteomes" id="UP000681967">
    <property type="component" value="Unassembled WGS sequence"/>
</dbReference>
<proteinExistence type="predicted"/>
<comment type="subcellular location">
    <subcellularLocation>
        <location evidence="1">Membrane</location>
        <topology evidence="1">Multi-pass membrane protein</topology>
    </subcellularLocation>
</comment>
<dbReference type="PROSITE" id="PS50267">
    <property type="entry name" value="NA_NEUROTRAN_SYMP_3"/>
    <property type="match status" value="1"/>
</dbReference>
<gene>
    <name evidence="7" type="ORF">BYL167_LOCUS33443</name>
    <name evidence="8" type="ORF">GIL414_LOCUS41729</name>
    <name evidence="9" type="ORF">SMN809_LOCUS50580</name>
</gene>
<feature type="transmembrane region" description="Helical" evidence="6">
    <location>
        <begin position="25"/>
        <end position="46"/>
    </location>
</feature>
<evidence type="ECO:0000313" key="7">
    <source>
        <dbReference type="EMBL" id="CAF4443809.1"/>
    </source>
</evidence>
<dbReference type="PANTHER" id="PTHR11616:SF240">
    <property type="entry name" value="BLOATED TUBULES, ISOFORM B-RELATED"/>
    <property type="match status" value="1"/>
</dbReference>